<evidence type="ECO:0000256" key="1">
    <source>
        <dbReference type="SAM" id="MobiDB-lite"/>
    </source>
</evidence>
<dbReference type="OrthoDB" id="533763at2759"/>
<dbReference type="GO" id="GO:0009658">
    <property type="term" value="P:chloroplast organization"/>
    <property type="evidence" value="ECO:0007669"/>
    <property type="project" value="TreeGrafter"/>
</dbReference>
<reference evidence="3 4" key="1">
    <citation type="journal article" date="2013" name="BMC Genomics">
        <title>The miniature genome of a carnivorous plant Genlisea aurea contains a low number of genes and short non-coding sequences.</title>
        <authorList>
            <person name="Leushkin E.V."/>
            <person name="Sutormin R.A."/>
            <person name="Nabieva E.R."/>
            <person name="Penin A.A."/>
            <person name="Kondrashov A.S."/>
            <person name="Logacheva M.D."/>
        </authorList>
    </citation>
    <scope>NUCLEOTIDE SEQUENCE [LARGE SCALE GENOMIC DNA]</scope>
</reference>
<dbReference type="EMBL" id="AUSU01004160">
    <property type="protein sequence ID" value="EPS65548.1"/>
    <property type="molecule type" value="Genomic_DNA"/>
</dbReference>
<feature type="compositionally biased region" description="Low complexity" evidence="1">
    <location>
        <begin position="197"/>
        <end position="212"/>
    </location>
</feature>
<dbReference type="GO" id="GO:0045037">
    <property type="term" value="P:protein import into chloroplast stroma"/>
    <property type="evidence" value="ECO:0007669"/>
    <property type="project" value="TreeGrafter"/>
</dbReference>
<organism evidence="3 4">
    <name type="scientific">Genlisea aurea</name>
    <dbReference type="NCBI Taxonomy" id="192259"/>
    <lineage>
        <taxon>Eukaryota</taxon>
        <taxon>Viridiplantae</taxon>
        <taxon>Streptophyta</taxon>
        <taxon>Embryophyta</taxon>
        <taxon>Tracheophyta</taxon>
        <taxon>Spermatophyta</taxon>
        <taxon>Magnoliopsida</taxon>
        <taxon>eudicotyledons</taxon>
        <taxon>Gunneridae</taxon>
        <taxon>Pentapetalae</taxon>
        <taxon>asterids</taxon>
        <taxon>lamiids</taxon>
        <taxon>Lamiales</taxon>
        <taxon>Lentibulariaceae</taxon>
        <taxon>Genlisea</taxon>
    </lineage>
</organism>
<feature type="region of interest" description="Disordered" evidence="1">
    <location>
        <begin position="171"/>
        <end position="212"/>
    </location>
</feature>
<feature type="non-terminal residue" evidence="3">
    <location>
        <position position="247"/>
    </location>
</feature>
<evidence type="ECO:0000313" key="4">
    <source>
        <dbReference type="Proteomes" id="UP000015453"/>
    </source>
</evidence>
<keyword evidence="2" id="KW-0472">Membrane</keyword>
<feature type="transmembrane region" description="Helical" evidence="2">
    <location>
        <begin position="42"/>
        <end position="60"/>
    </location>
</feature>
<keyword evidence="2" id="KW-0812">Transmembrane</keyword>
<proteinExistence type="predicted"/>
<dbReference type="Proteomes" id="UP000015453">
    <property type="component" value="Unassembled WGS sequence"/>
</dbReference>
<name>S8DR31_9LAMI</name>
<dbReference type="GO" id="GO:0009535">
    <property type="term" value="C:chloroplast thylakoid membrane"/>
    <property type="evidence" value="ECO:0007669"/>
    <property type="project" value="TreeGrafter"/>
</dbReference>
<evidence type="ECO:0000313" key="3">
    <source>
        <dbReference type="EMBL" id="EPS65548.1"/>
    </source>
</evidence>
<gene>
    <name evidence="3" type="ORF">M569_09229</name>
</gene>
<sequence length="247" mass="26495">IAQPKANKSSYASISSSGNQTSSVGVNPQISVPPPSQVGSPLFWIGVGVGLSALFSWLAGRVKKYAMDQAFRSLSQQMNAQNISFGSTNFTPGSNFPFPSAMFTRSSSVAESVIPLTSQPVTVEVPKSEVKEIPPLSVDGKKPSETSQKKYAFVDVSPEDTLQKNAFENYEESVKTDSEANTSRPVTASASKREPVTATTASASSTTSKASSLLSVDALEKMMEDPTVQKMVYPYLPEEMRNPSTFK</sequence>
<accession>S8DR31</accession>
<feature type="compositionally biased region" description="Polar residues" evidence="1">
    <location>
        <begin position="179"/>
        <end position="190"/>
    </location>
</feature>
<keyword evidence="4" id="KW-1185">Reference proteome</keyword>
<dbReference type="AlphaFoldDB" id="S8DR31"/>
<evidence type="ECO:0000256" key="2">
    <source>
        <dbReference type="SAM" id="Phobius"/>
    </source>
</evidence>
<keyword evidence="2" id="KW-1133">Transmembrane helix</keyword>
<feature type="non-terminal residue" evidence="3">
    <location>
        <position position="1"/>
    </location>
</feature>
<dbReference type="GO" id="GO:0009706">
    <property type="term" value="C:chloroplast inner membrane"/>
    <property type="evidence" value="ECO:0007669"/>
    <property type="project" value="TreeGrafter"/>
</dbReference>
<comment type="caution">
    <text evidence="3">The sequence shown here is derived from an EMBL/GenBank/DDBJ whole genome shotgun (WGS) entry which is preliminary data.</text>
</comment>
<dbReference type="PANTHER" id="PTHR47296:SF1">
    <property type="entry name" value="PROTEIN TIC 40, CHLOROPLASTIC"/>
    <property type="match status" value="1"/>
</dbReference>
<dbReference type="PANTHER" id="PTHR47296">
    <property type="entry name" value="PROTEIN TIC 40, CHLOROPLASTIC"/>
    <property type="match status" value="1"/>
</dbReference>
<protein>
    <submittedName>
        <fullName evidence="3">Uncharacterized protein</fullName>
    </submittedName>
</protein>